<gene>
    <name evidence="2" type="ORF">E8A74_50500</name>
</gene>
<evidence type="ECO:0000313" key="3">
    <source>
        <dbReference type="Proteomes" id="UP000309215"/>
    </source>
</evidence>
<reference evidence="2 3" key="1">
    <citation type="submission" date="2019-04" db="EMBL/GenBank/DDBJ databases">
        <authorList>
            <person name="Li Y."/>
            <person name="Wang J."/>
        </authorList>
    </citation>
    <scope>NUCLEOTIDE SEQUENCE [LARGE SCALE GENOMIC DNA]</scope>
    <source>
        <strain evidence="2 3">DSM 14668</strain>
    </source>
</reference>
<feature type="region of interest" description="Disordered" evidence="1">
    <location>
        <begin position="1"/>
        <end position="77"/>
    </location>
</feature>
<dbReference type="AlphaFoldDB" id="A0A4U1IEI0"/>
<evidence type="ECO:0000313" key="2">
    <source>
        <dbReference type="EMBL" id="TKC92104.1"/>
    </source>
</evidence>
<evidence type="ECO:0000256" key="1">
    <source>
        <dbReference type="SAM" id="MobiDB-lite"/>
    </source>
</evidence>
<keyword evidence="3" id="KW-1185">Reference proteome</keyword>
<dbReference type="RefSeq" id="WP_136936391.1">
    <property type="nucleotide sequence ID" value="NZ_SSMQ01000139.1"/>
</dbReference>
<name>A0A4U1IEI0_9BACT</name>
<dbReference type="EMBL" id="SSMQ01000139">
    <property type="protein sequence ID" value="TKC92104.1"/>
    <property type="molecule type" value="Genomic_DNA"/>
</dbReference>
<accession>A0A4U1IEI0</accession>
<sequence>MNKRPKDSGRTEPAHGAEKASRRSAESQHGGISSEESARRDETGENPGGTYQGGRSSAPAGFGPNGHGASSGEDGGF</sequence>
<dbReference type="Proteomes" id="UP000309215">
    <property type="component" value="Unassembled WGS sequence"/>
</dbReference>
<protein>
    <submittedName>
        <fullName evidence="2">Uncharacterized protein</fullName>
    </submittedName>
</protein>
<feature type="compositionally biased region" description="Basic and acidic residues" evidence="1">
    <location>
        <begin position="1"/>
        <end position="26"/>
    </location>
</feature>
<proteinExistence type="predicted"/>
<comment type="caution">
    <text evidence="2">The sequence shown here is derived from an EMBL/GenBank/DDBJ whole genome shotgun (WGS) entry which is preliminary data.</text>
</comment>
<organism evidence="2 3">
    <name type="scientific">Polyangium fumosum</name>
    <dbReference type="NCBI Taxonomy" id="889272"/>
    <lineage>
        <taxon>Bacteria</taxon>
        <taxon>Pseudomonadati</taxon>
        <taxon>Myxococcota</taxon>
        <taxon>Polyangia</taxon>
        <taxon>Polyangiales</taxon>
        <taxon>Polyangiaceae</taxon>
        <taxon>Polyangium</taxon>
    </lineage>
</organism>